<protein>
    <submittedName>
        <fullName evidence="1">Uncharacterized protein</fullName>
    </submittedName>
</protein>
<evidence type="ECO:0000313" key="1">
    <source>
        <dbReference type="EMBL" id="KAF0047612.1"/>
    </source>
</evidence>
<evidence type="ECO:0000313" key="2">
    <source>
        <dbReference type="Proteomes" id="UP000438429"/>
    </source>
</evidence>
<accession>A0A6A4TZZ0</accession>
<reference evidence="1 2" key="1">
    <citation type="submission" date="2019-06" db="EMBL/GenBank/DDBJ databases">
        <title>Draft genomes of female and male turbot (Scophthalmus maximus).</title>
        <authorList>
            <person name="Xu H."/>
            <person name="Xu X.-W."/>
            <person name="Shao C."/>
            <person name="Chen S."/>
        </authorList>
    </citation>
    <scope>NUCLEOTIDE SEQUENCE [LARGE SCALE GENOMIC DNA]</scope>
    <source>
        <strain evidence="1">Ysfricsl-2016a</strain>
        <tissue evidence="1">Blood</tissue>
    </source>
</reference>
<gene>
    <name evidence="1" type="ORF">F2P81_001245</name>
</gene>
<proteinExistence type="predicted"/>
<name>A0A6A4TZZ0_SCOMX</name>
<organism evidence="1 2">
    <name type="scientific">Scophthalmus maximus</name>
    <name type="common">Turbot</name>
    <name type="synonym">Psetta maxima</name>
    <dbReference type="NCBI Taxonomy" id="52904"/>
    <lineage>
        <taxon>Eukaryota</taxon>
        <taxon>Metazoa</taxon>
        <taxon>Chordata</taxon>
        <taxon>Craniata</taxon>
        <taxon>Vertebrata</taxon>
        <taxon>Euteleostomi</taxon>
        <taxon>Actinopterygii</taxon>
        <taxon>Neopterygii</taxon>
        <taxon>Teleostei</taxon>
        <taxon>Neoteleostei</taxon>
        <taxon>Acanthomorphata</taxon>
        <taxon>Carangaria</taxon>
        <taxon>Pleuronectiformes</taxon>
        <taxon>Pleuronectoidei</taxon>
        <taxon>Scophthalmidae</taxon>
        <taxon>Scophthalmus</taxon>
    </lineage>
</organism>
<dbReference type="Proteomes" id="UP000438429">
    <property type="component" value="Unassembled WGS sequence"/>
</dbReference>
<comment type="caution">
    <text evidence="1">The sequence shown here is derived from an EMBL/GenBank/DDBJ whole genome shotgun (WGS) entry which is preliminary data.</text>
</comment>
<sequence length="113" mass="12667">MDIGIKTGNFKIKIKHRRSTKLTQRGKDSFHWVFSSNGRRVLPPEKVSRFTLDSVSAYGSISSSRTVDSRNEFRKYTVDIMDIVILHVVSIGGWGGGGIIVCNESTCEKMKSK</sequence>
<dbReference type="EMBL" id="VEVO01000001">
    <property type="protein sequence ID" value="KAF0047612.1"/>
    <property type="molecule type" value="Genomic_DNA"/>
</dbReference>
<dbReference type="AlphaFoldDB" id="A0A6A4TZZ0"/>